<reference evidence="2" key="4">
    <citation type="submission" date="2020-11" db="EMBL/GenBank/DDBJ databases">
        <authorList>
            <consortium name="NCBI Pathogen Detection Project"/>
        </authorList>
    </citation>
    <scope>NUCLEOTIDE SEQUENCE</scope>
    <source>
        <strain evidence="3">AZ00058701</strain>
        <strain evidence="2">D3612</strain>
    </source>
</reference>
<dbReference type="Proteomes" id="UP000239239">
    <property type="component" value="Unassembled WGS sequence"/>
</dbReference>
<name>A0A129YBP3_LEGPN</name>
<dbReference type="RefSeq" id="WP_011947421.1">
    <property type="nucleotide sequence ID" value="NZ_AP024961.1"/>
</dbReference>
<dbReference type="EMBL" id="DACWHX010000042">
    <property type="protein sequence ID" value="HAU1881694.1"/>
    <property type="molecule type" value="Genomic_DNA"/>
</dbReference>
<dbReference type="Proteomes" id="UP000866496">
    <property type="component" value="Unassembled WGS sequence"/>
</dbReference>
<reference evidence="2" key="1">
    <citation type="journal article" date="2018" name="Genome Biol.">
        <title>SKESA: strategic k-mer extension for scrupulous assemblies.</title>
        <authorList>
            <person name="Souvorov A."/>
            <person name="Agarwala R."/>
            <person name="Lipman D.J."/>
        </authorList>
    </citation>
    <scope>NUCLEOTIDE SEQUENCE</scope>
    <source>
        <strain evidence="3">AZ00058701</strain>
        <strain evidence="2">D3612</strain>
    </source>
</reference>
<reference evidence="6 8" key="3">
    <citation type="submission" date="2018-06" db="EMBL/GenBank/DDBJ databases">
        <authorList>
            <consortium name="Pathogen Informatics"/>
            <person name="Doyle S."/>
        </authorList>
    </citation>
    <scope>NUCLEOTIDE SEQUENCE [LARGE SCALE GENOMIC DNA]</scope>
    <source>
        <strain evidence="6 8">NCTC12000</strain>
    </source>
</reference>
<gene>
    <name evidence="5" type="ORF">C3928_12860</name>
    <name evidence="2" type="ORF">I8Y58_000848</name>
    <name evidence="3" type="ORF">JBJ86_15755</name>
    <name evidence="6" type="ORF">NCTC12000_02716</name>
    <name evidence="4" type="ORF">O6C86_10405</name>
</gene>
<accession>A0A129YBP3</accession>
<proteinExistence type="predicted"/>
<evidence type="ECO:0000313" key="2">
    <source>
        <dbReference type="EMBL" id="HAT1595647.1"/>
    </source>
</evidence>
<evidence type="ECO:0000256" key="1">
    <source>
        <dbReference type="SAM" id="SignalP"/>
    </source>
</evidence>
<protein>
    <submittedName>
        <fullName evidence="5">Uncharacterized protein</fullName>
    </submittedName>
</protein>
<feature type="chain" id="PRO_5014245369" evidence="1">
    <location>
        <begin position="20"/>
        <end position="74"/>
    </location>
</feature>
<dbReference type="Proteomes" id="UP000254631">
    <property type="component" value="Unassembled WGS sequence"/>
</dbReference>
<sequence length="74" mass="8327">MSKFLVFIGSILFFSSVLAGDIPEVDIQDQQSDQELCAQKFYNQCINKCEKTNYGDCTQACEENAKNQCLYAGE</sequence>
<keyword evidence="1" id="KW-0732">Signal</keyword>
<evidence type="ECO:0000313" key="7">
    <source>
        <dbReference type="Proteomes" id="UP000239239"/>
    </source>
</evidence>
<dbReference type="EMBL" id="PQWY01000017">
    <property type="protein sequence ID" value="PPK29461.1"/>
    <property type="molecule type" value="Genomic_DNA"/>
</dbReference>
<reference evidence="4" key="5">
    <citation type="submission" date="2022-12" db="EMBL/GenBank/DDBJ databases">
        <title>Comparative genomics of Legionella pneumophila isolates from the West Bank and Germany support molecular epidemiology of Legionnaires disease.</title>
        <authorList>
            <person name="Zayed A.R."/>
            <person name="Bitar D.M."/>
            <person name="Steinert M."/>
            <person name="Lueck C."/>
            <person name="Brettar I."/>
            <person name="Hoefle M.G."/>
            <person name="Bunk B."/>
        </authorList>
    </citation>
    <scope>NUCLEOTIDE SEQUENCE</scope>
    <source>
        <strain evidence="4">H23</strain>
    </source>
</reference>
<dbReference type="GeneID" id="57036495"/>
<dbReference type="OMA" id="ANAKNEC"/>
<organism evidence="5 7">
    <name type="scientific">Legionella pneumophila</name>
    <dbReference type="NCBI Taxonomy" id="446"/>
    <lineage>
        <taxon>Bacteria</taxon>
        <taxon>Pseudomonadati</taxon>
        <taxon>Pseudomonadota</taxon>
        <taxon>Gammaproteobacteria</taxon>
        <taxon>Legionellales</taxon>
        <taxon>Legionellaceae</taxon>
        <taxon>Legionella</taxon>
    </lineage>
</organism>
<dbReference type="Proteomes" id="UP001071279">
    <property type="component" value="Unassembled WGS sequence"/>
</dbReference>
<evidence type="ECO:0000313" key="8">
    <source>
        <dbReference type="Proteomes" id="UP000254631"/>
    </source>
</evidence>
<dbReference type="EMBL" id="JAPXIC010000072">
    <property type="protein sequence ID" value="MCZ4719621.1"/>
    <property type="molecule type" value="Genomic_DNA"/>
</dbReference>
<reference evidence="5 7" key="2">
    <citation type="submission" date="2018-02" db="EMBL/GenBank/DDBJ databases">
        <title>Draft genome sequences of four Legionella pneumophila clinical strains isolated in Ontario.</title>
        <authorList>
            <person name="Fortuna A."/>
            <person name="Ramnarine R."/>
            <person name="Li A."/>
            <person name="Frantz C."/>
            <person name="Mallo G."/>
        </authorList>
    </citation>
    <scope>NUCLEOTIDE SEQUENCE [LARGE SCALE GENOMIC DNA]</scope>
    <source>
        <strain evidence="5 7">LG61</strain>
    </source>
</reference>
<evidence type="ECO:0000313" key="6">
    <source>
        <dbReference type="EMBL" id="STX80699.1"/>
    </source>
</evidence>
<dbReference type="OrthoDB" id="5638924at2"/>
<evidence type="ECO:0000313" key="5">
    <source>
        <dbReference type="EMBL" id="PPK29461.1"/>
    </source>
</evidence>
<dbReference type="EMBL" id="UGOL01000001">
    <property type="protein sequence ID" value="STX80699.1"/>
    <property type="molecule type" value="Genomic_DNA"/>
</dbReference>
<dbReference type="Proteomes" id="UP000861567">
    <property type="component" value="Unassembled WGS sequence"/>
</dbReference>
<dbReference type="AlphaFoldDB" id="A0A129YBP3"/>
<evidence type="ECO:0000313" key="4">
    <source>
        <dbReference type="EMBL" id="MCZ4719621.1"/>
    </source>
</evidence>
<feature type="signal peptide" evidence="1">
    <location>
        <begin position="1"/>
        <end position="19"/>
    </location>
</feature>
<dbReference type="EMBL" id="DACSEI010000005">
    <property type="protein sequence ID" value="HAT1595647.1"/>
    <property type="molecule type" value="Genomic_DNA"/>
</dbReference>
<evidence type="ECO:0000313" key="3">
    <source>
        <dbReference type="EMBL" id="HAU1881694.1"/>
    </source>
</evidence>